<dbReference type="Gene3D" id="2.60.40.20">
    <property type="entry name" value="Alpha-amylase inhibitor"/>
    <property type="match status" value="1"/>
</dbReference>
<keyword evidence="6" id="KW-1185">Reference proteome</keyword>
<sequence>MTNLMKHVSRPVTLAAMTAAGLLMGMTAAPSAMAATGTPAPECVEYYQSWRYTDVHNGCSDTVSVTVEYTDGQWAPCRTIEPGGRATFSGYGTNGNYVTGLRTCDPVSGA</sequence>
<evidence type="ECO:0000256" key="1">
    <source>
        <dbReference type="ARBA" id="ARBA00022579"/>
    </source>
</evidence>
<dbReference type="InterPro" id="IPR036379">
    <property type="entry name" value="A-amylase_inhib_sf"/>
</dbReference>
<evidence type="ECO:0000313" key="5">
    <source>
        <dbReference type="EMBL" id="MFD4216282.1"/>
    </source>
</evidence>
<dbReference type="RefSeq" id="WP_382827074.1">
    <property type="nucleotide sequence ID" value="NZ_JBHXLY010000015.1"/>
</dbReference>
<organism evidence="5 6">
    <name type="scientific">Streptomyces sindenensis</name>
    <dbReference type="NCBI Taxonomy" id="67363"/>
    <lineage>
        <taxon>Bacteria</taxon>
        <taxon>Bacillati</taxon>
        <taxon>Actinomycetota</taxon>
        <taxon>Actinomycetes</taxon>
        <taxon>Kitasatosporales</taxon>
        <taxon>Streptomycetaceae</taxon>
        <taxon>Streptomyces</taxon>
    </lineage>
</organism>
<name>A0ABW6ESA6_9ACTN</name>
<gene>
    <name evidence="5" type="ORF">ACFWSS_25780</name>
</gene>
<accession>A0ABW6ESA6</accession>
<dbReference type="PIRSF" id="PIRSF001658">
    <property type="entry name" value="Amylase_inhib"/>
    <property type="match status" value="1"/>
</dbReference>
<evidence type="ECO:0000313" key="6">
    <source>
        <dbReference type="Proteomes" id="UP001598251"/>
    </source>
</evidence>
<protein>
    <recommendedName>
        <fullName evidence="3">Alpha-amylase inhibitor</fullName>
    </recommendedName>
</protein>
<evidence type="ECO:0000256" key="3">
    <source>
        <dbReference type="PIRNR" id="PIRNR001658"/>
    </source>
</evidence>
<dbReference type="SUPFAM" id="SSF49498">
    <property type="entry name" value="alpha-Amylase inhibitor tendamistat"/>
    <property type="match status" value="1"/>
</dbReference>
<evidence type="ECO:0000256" key="2">
    <source>
        <dbReference type="ARBA" id="ARBA00023157"/>
    </source>
</evidence>
<dbReference type="Pfam" id="PF01356">
    <property type="entry name" value="A_amylase_inhib"/>
    <property type="match status" value="1"/>
</dbReference>
<dbReference type="SMART" id="SM00783">
    <property type="entry name" value="A_amylase_inhib"/>
    <property type="match status" value="1"/>
</dbReference>
<comment type="function">
    <text evidence="3">Inhibits mammalian alpha-amylases specifically but has no action on plant and microbial alpha-amylases.</text>
</comment>
<evidence type="ECO:0000256" key="4">
    <source>
        <dbReference type="SAM" id="SignalP"/>
    </source>
</evidence>
<dbReference type="InterPro" id="IPR000833">
    <property type="entry name" value="A-amylase_inhib"/>
</dbReference>
<proteinExistence type="predicted"/>
<keyword evidence="4" id="KW-0732">Signal</keyword>
<dbReference type="EMBL" id="JBHXOF010000019">
    <property type="protein sequence ID" value="MFD4216282.1"/>
    <property type="molecule type" value="Genomic_DNA"/>
</dbReference>
<keyword evidence="1 3" id="KW-0022">Alpha-amylase inhibitor</keyword>
<comment type="caution">
    <text evidence="5">The sequence shown here is derived from an EMBL/GenBank/DDBJ whole genome shotgun (WGS) entry which is preliminary data.</text>
</comment>
<reference evidence="5 6" key="1">
    <citation type="submission" date="2024-09" db="EMBL/GenBank/DDBJ databases">
        <title>The Natural Products Discovery Center: Release of the First 8490 Sequenced Strains for Exploring Actinobacteria Biosynthetic Diversity.</title>
        <authorList>
            <person name="Kalkreuter E."/>
            <person name="Kautsar S.A."/>
            <person name="Yang D."/>
            <person name="Bader C.D."/>
            <person name="Teijaro C.N."/>
            <person name="Fluegel L."/>
            <person name="Davis C.M."/>
            <person name="Simpson J.R."/>
            <person name="Lauterbach L."/>
            <person name="Steele A.D."/>
            <person name="Gui C."/>
            <person name="Meng S."/>
            <person name="Li G."/>
            <person name="Viehrig K."/>
            <person name="Ye F."/>
            <person name="Su P."/>
            <person name="Kiefer A.F."/>
            <person name="Nichols A."/>
            <person name="Cepeda A.J."/>
            <person name="Yan W."/>
            <person name="Fan B."/>
            <person name="Jiang Y."/>
            <person name="Adhikari A."/>
            <person name="Zheng C.-J."/>
            <person name="Schuster L."/>
            <person name="Cowan T.M."/>
            <person name="Smanski M.J."/>
            <person name="Chevrette M.G."/>
            <person name="De Carvalho L.P.S."/>
            <person name="Shen B."/>
        </authorList>
    </citation>
    <scope>NUCLEOTIDE SEQUENCE [LARGE SCALE GENOMIC DNA]</scope>
    <source>
        <strain evidence="5 6">NPDC058546</strain>
    </source>
</reference>
<feature type="signal peptide" evidence="4">
    <location>
        <begin position="1"/>
        <end position="34"/>
    </location>
</feature>
<feature type="chain" id="PRO_5047423853" description="Alpha-amylase inhibitor" evidence="4">
    <location>
        <begin position="35"/>
        <end position="110"/>
    </location>
</feature>
<dbReference type="Proteomes" id="UP001598251">
    <property type="component" value="Unassembled WGS sequence"/>
</dbReference>
<keyword evidence="2" id="KW-1015">Disulfide bond</keyword>